<dbReference type="AlphaFoldDB" id="A0A151TVI6"/>
<dbReference type="EMBL" id="CM003605">
    <property type="protein sequence ID" value="KYP71092.1"/>
    <property type="molecule type" value="Genomic_DNA"/>
</dbReference>
<evidence type="ECO:0000313" key="2">
    <source>
        <dbReference type="Proteomes" id="UP000075243"/>
    </source>
</evidence>
<proteinExistence type="predicted"/>
<evidence type="ECO:0008006" key="3">
    <source>
        <dbReference type="Google" id="ProtNLM"/>
    </source>
</evidence>
<gene>
    <name evidence="1" type="ORF">KK1_010334</name>
</gene>
<sequence>MTHCEADHSVFFLHSSSGICIYLVVYVDDIVITGDDSDVFVASNLIFNANFR</sequence>
<dbReference type="Gramene" id="C.cajan_10051.t">
    <property type="protein sequence ID" value="C.cajan_10051.t.cds1"/>
    <property type="gene ID" value="C.cajan_10051"/>
</dbReference>
<protein>
    <recommendedName>
        <fullName evidence="3">Reverse transcriptase Ty1/copia-type domain-containing protein</fullName>
    </recommendedName>
</protein>
<reference evidence="1 2" key="1">
    <citation type="journal article" date="2012" name="Nat. Biotechnol.">
        <title>Draft genome sequence of pigeonpea (Cajanus cajan), an orphan legume crop of resource-poor farmers.</title>
        <authorList>
            <person name="Varshney R.K."/>
            <person name="Chen W."/>
            <person name="Li Y."/>
            <person name="Bharti A.K."/>
            <person name="Saxena R.K."/>
            <person name="Schlueter J.A."/>
            <person name="Donoghue M.T."/>
            <person name="Azam S."/>
            <person name="Fan G."/>
            <person name="Whaley A.M."/>
            <person name="Farmer A.D."/>
            <person name="Sheridan J."/>
            <person name="Iwata A."/>
            <person name="Tuteja R."/>
            <person name="Penmetsa R.V."/>
            <person name="Wu W."/>
            <person name="Upadhyaya H.D."/>
            <person name="Yang S.P."/>
            <person name="Shah T."/>
            <person name="Saxena K.B."/>
            <person name="Michael T."/>
            <person name="McCombie W.R."/>
            <person name="Yang B."/>
            <person name="Zhang G."/>
            <person name="Yang H."/>
            <person name="Wang J."/>
            <person name="Spillane C."/>
            <person name="Cook D.R."/>
            <person name="May G.D."/>
            <person name="Xu X."/>
            <person name="Jackson S.A."/>
        </authorList>
    </citation>
    <scope>NUCLEOTIDE SEQUENCE [LARGE SCALE GENOMIC DNA]</scope>
    <source>
        <strain evidence="2">cv. Asha</strain>
    </source>
</reference>
<organism evidence="1 2">
    <name type="scientific">Cajanus cajan</name>
    <name type="common">Pigeon pea</name>
    <name type="synonym">Cajanus indicus</name>
    <dbReference type="NCBI Taxonomy" id="3821"/>
    <lineage>
        <taxon>Eukaryota</taxon>
        <taxon>Viridiplantae</taxon>
        <taxon>Streptophyta</taxon>
        <taxon>Embryophyta</taxon>
        <taxon>Tracheophyta</taxon>
        <taxon>Spermatophyta</taxon>
        <taxon>Magnoliopsida</taxon>
        <taxon>eudicotyledons</taxon>
        <taxon>Gunneridae</taxon>
        <taxon>Pentapetalae</taxon>
        <taxon>rosids</taxon>
        <taxon>fabids</taxon>
        <taxon>Fabales</taxon>
        <taxon>Fabaceae</taxon>
        <taxon>Papilionoideae</taxon>
        <taxon>50 kb inversion clade</taxon>
        <taxon>NPAAA clade</taxon>
        <taxon>indigoferoid/millettioid clade</taxon>
        <taxon>Phaseoleae</taxon>
        <taxon>Cajanus</taxon>
    </lineage>
</organism>
<dbReference type="Proteomes" id="UP000075243">
    <property type="component" value="Chromosome 3"/>
</dbReference>
<keyword evidence="2" id="KW-1185">Reference proteome</keyword>
<name>A0A151TVI6_CAJCA</name>
<evidence type="ECO:0000313" key="1">
    <source>
        <dbReference type="EMBL" id="KYP71092.1"/>
    </source>
</evidence>
<accession>A0A151TVI6</accession>